<keyword evidence="7 8" id="KW-0460">Magnesium</keyword>
<feature type="binding site" evidence="8">
    <location>
        <position position="188"/>
    </location>
    <ligand>
        <name>ATP</name>
        <dbReference type="ChEBI" id="CHEBI:30616"/>
    </ligand>
</feature>
<feature type="binding site" evidence="8">
    <location>
        <position position="99"/>
    </location>
    <ligand>
        <name>ATP</name>
        <dbReference type="ChEBI" id="CHEBI:30616"/>
    </ligand>
</feature>
<organism evidence="9 10">
    <name type="scientific">Oxynema aestuarii AP17</name>
    <dbReference type="NCBI Taxonomy" id="2064643"/>
    <lineage>
        <taxon>Bacteria</taxon>
        <taxon>Bacillati</taxon>
        <taxon>Cyanobacteriota</taxon>
        <taxon>Cyanophyceae</taxon>
        <taxon>Oscillatoriophycideae</taxon>
        <taxon>Oscillatoriales</taxon>
        <taxon>Oscillatoriaceae</taxon>
        <taxon>Oxynema</taxon>
        <taxon>Oxynema aestuarii</taxon>
    </lineage>
</organism>
<comment type="catalytic activity">
    <reaction evidence="8">
        <text>L-tyrosyl-[protein] + ATP = O-(5'-adenylyl)-L-tyrosyl-[protein] + diphosphate</text>
        <dbReference type="Rhea" id="RHEA:54288"/>
        <dbReference type="Rhea" id="RHEA-COMP:10136"/>
        <dbReference type="Rhea" id="RHEA-COMP:13846"/>
        <dbReference type="ChEBI" id="CHEBI:30616"/>
        <dbReference type="ChEBI" id="CHEBI:33019"/>
        <dbReference type="ChEBI" id="CHEBI:46858"/>
        <dbReference type="ChEBI" id="CHEBI:83624"/>
        <dbReference type="EC" id="2.7.7.108"/>
    </reaction>
</comment>
<evidence type="ECO:0000313" key="9">
    <source>
        <dbReference type="EMBL" id="QIZ71849.1"/>
    </source>
</evidence>
<keyword evidence="5 8" id="KW-0547">Nucleotide-binding</keyword>
<feature type="binding site" evidence="8">
    <location>
        <position position="281"/>
    </location>
    <ligand>
        <name>Mg(2+)</name>
        <dbReference type="ChEBI" id="CHEBI:18420"/>
    </ligand>
</feature>
<name>A0A6H1U2K4_9CYAN</name>
<keyword evidence="10" id="KW-1185">Reference proteome</keyword>
<evidence type="ECO:0000256" key="7">
    <source>
        <dbReference type="ARBA" id="ARBA00022842"/>
    </source>
</evidence>
<comment type="similarity">
    <text evidence="1 8">Belongs to the SELO family.</text>
</comment>
<comment type="cofactor">
    <cofactor evidence="8">
        <name>Mg(2+)</name>
        <dbReference type="ChEBI" id="CHEBI:18420"/>
    </cofactor>
    <cofactor evidence="8">
        <name>Mn(2+)</name>
        <dbReference type="ChEBI" id="CHEBI:29035"/>
    </cofactor>
</comment>
<comment type="catalytic activity">
    <reaction evidence="8">
        <text>L-seryl-[protein] + ATP = 3-O-(5'-adenylyl)-L-seryl-[protein] + diphosphate</text>
        <dbReference type="Rhea" id="RHEA:58120"/>
        <dbReference type="Rhea" id="RHEA-COMP:9863"/>
        <dbReference type="Rhea" id="RHEA-COMP:15073"/>
        <dbReference type="ChEBI" id="CHEBI:29999"/>
        <dbReference type="ChEBI" id="CHEBI:30616"/>
        <dbReference type="ChEBI" id="CHEBI:33019"/>
        <dbReference type="ChEBI" id="CHEBI:142516"/>
        <dbReference type="EC" id="2.7.7.108"/>
    </reaction>
</comment>
<feature type="active site" description="Proton acceptor" evidence="8">
    <location>
        <position position="280"/>
    </location>
</feature>
<dbReference type="KEGG" id="oxy:HCG48_15710"/>
<protein>
    <recommendedName>
        <fullName evidence="8">Protein nucleotidyltransferase YdiU</fullName>
        <ecNumber evidence="8">2.7.7.-</ecNumber>
    </recommendedName>
    <alternativeName>
        <fullName evidence="8">Protein adenylyltransferase YdiU</fullName>
        <ecNumber evidence="8">2.7.7.108</ecNumber>
    </alternativeName>
    <alternativeName>
        <fullName evidence="8">Protein uridylyltransferase YdiU</fullName>
        <ecNumber evidence="8">2.7.7.-</ecNumber>
    </alternativeName>
</protein>
<keyword evidence="8" id="KW-0464">Manganese</keyword>
<feature type="binding site" evidence="8">
    <location>
        <position position="101"/>
    </location>
    <ligand>
        <name>ATP</name>
        <dbReference type="ChEBI" id="CHEBI:30616"/>
    </ligand>
</feature>
<dbReference type="RefSeq" id="WP_168570001.1">
    <property type="nucleotide sequence ID" value="NZ_CP051167.1"/>
</dbReference>
<dbReference type="HAMAP" id="MF_00692">
    <property type="entry name" value="SelO"/>
    <property type="match status" value="1"/>
</dbReference>
<keyword evidence="4 8" id="KW-0479">Metal-binding</keyword>
<comment type="catalytic activity">
    <reaction evidence="8">
        <text>L-seryl-[protein] + UTP = O-(5'-uridylyl)-L-seryl-[protein] + diphosphate</text>
        <dbReference type="Rhea" id="RHEA:64604"/>
        <dbReference type="Rhea" id="RHEA-COMP:9863"/>
        <dbReference type="Rhea" id="RHEA-COMP:16635"/>
        <dbReference type="ChEBI" id="CHEBI:29999"/>
        <dbReference type="ChEBI" id="CHEBI:33019"/>
        <dbReference type="ChEBI" id="CHEBI:46398"/>
        <dbReference type="ChEBI" id="CHEBI:156051"/>
    </reaction>
</comment>
<proteinExistence type="inferred from homology"/>
<dbReference type="GO" id="GO:0005524">
    <property type="term" value="F:ATP binding"/>
    <property type="evidence" value="ECO:0007669"/>
    <property type="project" value="UniProtKB-UniRule"/>
</dbReference>
<feature type="binding site" evidence="8">
    <location>
        <position position="195"/>
    </location>
    <ligand>
        <name>ATP</name>
        <dbReference type="ChEBI" id="CHEBI:30616"/>
    </ligand>
</feature>
<comment type="catalytic activity">
    <reaction evidence="8">
        <text>L-histidyl-[protein] + UTP = N(tele)-(5'-uridylyl)-L-histidyl-[protein] + diphosphate</text>
        <dbReference type="Rhea" id="RHEA:83891"/>
        <dbReference type="Rhea" id="RHEA-COMP:9745"/>
        <dbReference type="Rhea" id="RHEA-COMP:20239"/>
        <dbReference type="ChEBI" id="CHEBI:29979"/>
        <dbReference type="ChEBI" id="CHEBI:33019"/>
        <dbReference type="ChEBI" id="CHEBI:46398"/>
        <dbReference type="ChEBI" id="CHEBI:233474"/>
    </reaction>
</comment>
<feature type="binding site" evidence="8">
    <location>
        <position position="134"/>
    </location>
    <ligand>
        <name>ATP</name>
        <dbReference type="ChEBI" id="CHEBI:30616"/>
    </ligand>
</feature>
<dbReference type="GO" id="GO:0070733">
    <property type="term" value="F:AMPylase activity"/>
    <property type="evidence" value="ECO:0007669"/>
    <property type="project" value="UniProtKB-EC"/>
</dbReference>
<keyword evidence="2 8" id="KW-0808">Transferase</keyword>
<gene>
    <name evidence="8" type="primary">ydiU</name>
    <name evidence="8" type="synonym">selO</name>
    <name evidence="9" type="ORF">HCG48_15710</name>
</gene>
<feature type="binding site" evidence="8">
    <location>
        <position position="122"/>
    </location>
    <ligand>
        <name>ATP</name>
        <dbReference type="ChEBI" id="CHEBI:30616"/>
    </ligand>
</feature>
<dbReference type="AlphaFoldDB" id="A0A6H1U2K4"/>
<reference evidence="9 10" key="1">
    <citation type="submission" date="2020-04" db="EMBL/GenBank/DDBJ databases">
        <authorList>
            <person name="Basu S."/>
            <person name="Maruthanayagam V."/>
            <person name="Chakraborty S."/>
            <person name="Pramanik A."/>
            <person name="Mukherjee J."/>
            <person name="Brink B."/>
        </authorList>
    </citation>
    <scope>NUCLEOTIDE SEQUENCE [LARGE SCALE GENOMIC DNA]</scope>
    <source>
        <strain evidence="9 10">AP17</strain>
    </source>
</reference>
<accession>A0A6H1U2K4</accession>
<dbReference type="Pfam" id="PF02696">
    <property type="entry name" value="SelO"/>
    <property type="match status" value="1"/>
</dbReference>
<feature type="binding site" evidence="8">
    <location>
        <position position="135"/>
    </location>
    <ligand>
        <name>ATP</name>
        <dbReference type="ChEBI" id="CHEBI:30616"/>
    </ligand>
</feature>
<dbReference type="GO" id="GO:0000287">
    <property type="term" value="F:magnesium ion binding"/>
    <property type="evidence" value="ECO:0007669"/>
    <property type="project" value="UniProtKB-UniRule"/>
</dbReference>
<evidence type="ECO:0000256" key="5">
    <source>
        <dbReference type="ARBA" id="ARBA00022741"/>
    </source>
</evidence>
<dbReference type="EC" id="2.7.7.-" evidence="8"/>
<sequence>MTLEETPNPATDNPLLDLAYEPFLENLGDDYYDIVTAADFPLHRLRFRNDDLLAKIGLNPATVRDDDLIEAFGQFRGVRPFLALRYHGYQFGEYNPQLGDGRGFIYGQLRGTDGKLYDLGTKGSGRTPYSRTADGRLTLKGGVREVLAGEMLHRMGVRTSRCLTVIETGEQLWRGDEPSPTRSCVMVRLSESHIRFGTFERLHYLGRKDLIAKLVDRTIAQYYPEVDRANADPVVPYAPGDRPSSTEKYILFYAELVKRVAKLAAQWMAAGFCHAVLNTDNMAITGESFDYGPYAFIPRYDPQFTAAYFDYFGRYSYGNQAPICRWNLQMLQVPLRAIADSQEMDAALEPFYDYYNREYRRLMLAKLGFAEGFPEETGTELVKTTIALLQQTEVGYHEFFWQIRKQFDRHWWDDVNQILPNFSDEEVVTHWRQCYYHLLQFISVDELEMMTERLACYNPETVIVRPEIEAVWEPIALQDNWDPFYHLLKRIER</sequence>
<dbReference type="EC" id="2.7.7.108" evidence="8"/>
<dbReference type="PANTHER" id="PTHR12153">
    <property type="entry name" value="SELENOPROTEIN O"/>
    <property type="match status" value="1"/>
</dbReference>
<dbReference type="GO" id="GO:0030145">
    <property type="term" value="F:manganese ion binding"/>
    <property type="evidence" value="ECO:0007669"/>
    <property type="project" value="UniProtKB-UniRule"/>
</dbReference>
<feature type="binding site" evidence="8">
    <location>
        <position position="290"/>
    </location>
    <ligand>
        <name>ATP</name>
        <dbReference type="ChEBI" id="CHEBI:30616"/>
    </ligand>
</feature>
<keyword evidence="6 8" id="KW-0067">ATP-binding</keyword>
<evidence type="ECO:0000256" key="1">
    <source>
        <dbReference type="ARBA" id="ARBA00009747"/>
    </source>
</evidence>
<comment type="function">
    <text evidence="8">Nucleotidyltransferase involved in the post-translational modification of proteins. It can catalyze the addition of adenosine monophosphate (AMP) or uridine monophosphate (UMP) to a protein, resulting in modifications known as AMPylation and UMPylation.</text>
</comment>
<feature type="binding site" evidence="8">
    <location>
        <position position="102"/>
    </location>
    <ligand>
        <name>ATP</name>
        <dbReference type="ChEBI" id="CHEBI:30616"/>
    </ligand>
</feature>
<evidence type="ECO:0000256" key="8">
    <source>
        <dbReference type="HAMAP-Rule" id="MF_00692"/>
    </source>
</evidence>
<evidence type="ECO:0000256" key="2">
    <source>
        <dbReference type="ARBA" id="ARBA00022679"/>
    </source>
</evidence>
<dbReference type="EMBL" id="CP051167">
    <property type="protein sequence ID" value="QIZ71849.1"/>
    <property type="molecule type" value="Genomic_DNA"/>
</dbReference>
<feature type="binding site" evidence="8">
    <location>
        <position position="290"/>
    </location>
    <ligand>
        <name>Mg(2+)</name>
        <dbReference type="ChEBI" id="CHEBI:18420"/>
    </ligand>
</feature>
<comment type="catalytic activity">
    <reaction evidence="8">
        <text>L-threonyl-[protein] + ATP = 3-O-(5'-adenylyl)-L-threonyl-[protein] + diphosphate</text>
        <dbReference type="Rhea" id="RHEA:54292"/>
        <dbReference type="Rhea" id="RHEA-COMP:11060"/>
        <dbReference type="Rhea" id="RHEA-COMP:13847"/>
        <dbReference type="ChEBI" id="CHEBI:30013"/>
        <dbReference type="ChEBI" id="CHEBI:30616"/>
        <dbReference type="ChEBI" id="CHEBI:33019"/>
        <dbReference type="ChEBI" id="CHEBI:138113"/>
        <dbReference type="EC" id="2.7.7.108"/>
    </reaction>
</comment>
<dbReference type="NCBIfam" id="NF000658">
    <property type="entry name" value="PRK00029.1"/>
    <property type="match status" value="1"/>
</dbReference>
<dbReference type="Proteomes" id="UP000500857">
    <property type="component" value="Chromosome"/>
</dbReference>
<evidence type="ECO:0000313" key="10">
    <source>
        <dbReference type="Proteomes" id="UP000500857"/>
    </source>
</evidence>
<evidence type="ECO:0000256" key="4">
    <source>
        <dbReference type="ARBA" id="ARBA00022723"/>
    </source>
</evidence>
<dbReference type="PANTHER" id="PTHR12153:SF15">
    <property type="entry name" value="PROTEIN ADENYLYLTRANSFERASE SELO, MITOCHONDRIAL"/>
    <property type="match status" value="1"/>
</dbReference>
<keyword evidence="3 8" id="KW-0548">Nucleotidyltransferase</keyword>
<evidence type="ECO:0000256" key="6">
    <source>
        <dbReference type="ARBA" id="ARBA00022840"/>
    </source>
</evidence>
<evidence type="ECO:0000256" key="3">
    <source>
        <dbReference type="ARBA" id="ARBA00022695"/>
    </source>
</evidence>
<dbReference type="InterPro" id="IPR003846">
    <property type="entry name" value="SelO"/>
</dbReference>
<comment type="catalytic activity">
    <reaction evidence="8">
        <text>L-tyrosyl-[protein] + UTP = O-(5'-uridylyl)-L-tyrosyl-[protein] + diphosphate</text>
        <dbReference type="Rhea" id="RHEA:83887"/>
        <dbReference type="Rhea" id="RHEA-COMP:10136"/>
        <dbReference type="Rhea" id="RHEA-COMP:20238"/>
        <dbReference type="ChEBI" id="CHEBI:33019"/>
        <dbReference type="ChEBI" id="CHEBI:46398"/>
        <dbReference type="ChEBI" id="CHEBI:46858"/>
        <dbReference type="ChEBI" id="CHEBI:90602"/>
    </reaction>
</comment>